<gene>
    <name evidence="1" type="ORF">MNBD_GAMMA20-2271</name>
</gene>
<name>A0A3B1ASX4_9ZZZZ</name>
<feature type="non-terminal residue" evidence="1">
    <location>
        <position position="1"/>
    </location>
</feature>
<dbReference type="AlphaFoldDB" id="A0A3B1ASX4"/>
<organism evidence="1">
    <name type="scientific">hydrothermal vent metagenome</name>
    <dbReference type="NCBI Taxonomy" id="652676"/>
    <lineage>
        <taxon>unclassified sequences</taxon>
        <taxon>metagenomes</taxon>
        <taxon>ecological metagenomes</taxon>
    </lineage>
</organism>
<sequence>YLLDQTVTNGADYDVSLHRKPLNLGWTTSPVSSLSGLMISGTRGGTVYNLSSDWLLQATSGSIPFANEFPVDYYQVDAWTGSSTTTLYSSTRHDTLAQSVQVSLPDYSIGSFDYVDATRTLSWEITGSTPRDVITLNMENYGSTEQVTEWMVMLDENATDWQVIDLPAPANTWVDTTNPISDFTFSVSVCDMDSVNGRDQLWQFFISGNSFGEVVQQFYCGFRALSPVAEIASVVGKASTSTRAQEVNVRGASGLPNHGLGHLRRR</sequence>
<protein>
    <submittedName>
        <fullName evidence="1">Uncharacterized protein</fullName>
    </submittedName>
</protein>
<dbReference type="EMBL" id="UOFU01000225">
    <property type="protein sequence ID" value="VAX01320.1"/>
    <property type="molecule type" value="Genomic_DNA"/>
</dbReference>
<reference evidence="1" key="1">
    <citation type="submission" date="2018-06" db="EMBL/GenBank/DDBJ databases">
        <authorList>
            <person name="Zhirakovskaya E."/>
        </authorList>
    </citation>
    <scope>NUCLEOTIDE SEQUENCE</scope>
</reference>
<accession>A0A3B1ASX4</accession>
<proteinExistence type="predicted"/>
<evidence type="ECO:0000313" key="1">
    <source>
        <dbReference type="EMBL" id="VAX01320.1"/>
    </source>
</evidence>